<dbReference type="InParanoid" id="A0A2K1QKB1"/>
<evidence type="ECO:0000313" key="1">
    <source>
        <dbReference type="EMBL" id="PNS15598.1"/>
    </source>
</evidence>
<evidence type="ECO:0000313" key="2">
    <source>
        <dbReference type="Proteomes" id="UP000243797"/>
    </source>
</evidence>
<keyword evidence="2" id="KW-1185">Reference proteome</keyword>
<reference evidence="1 2" key="1">
    <citation type="submission" date="2017-06" db="EMBL/GenBank/DDBJ databases">
        <title>Draft genome sequence of a variant of Elsinoe murrayae.</title>
        <authorList>
            <person name="Cheng Q."/>
        </authorList>
    </citation>
    <scope>NUCLEOTIDE SEQUENCE [LARGE SCALE GENOMIC DNA]</scope>
    <source>
        <strain evidence="1 2">CQ-2017a</strain>
    </source>
</reference>
<dbReference type="EMBL" id="NKHZ01000070">
    <property type="protein sequence ID" value="PNS15598.1"/>
    <property type="molecule type" value="Genomic_DNA"/>
</dbReference>
<dbReference type="Proteomes" id="UP000243797">
    <property type="component" value="Unassembled WGS sequence"/>
</dbReference>
<proteinExistence type="predicted"/>
<name>A0A2K1QKB1_9PEZI</name>
<accession>A0A2K1QKB1</accession>
<protein>
    <submittedName>
        <fullName evidence="1">Uncharacterized protein</fullName>
    </submittedName>
</protein>
<organism evidence="1 2">
    <name type="scientific">Sphaceloma murrayae</name>
    <dbReference type="NCBI Taxonomy" id="2082308"/>
    <lineage>
        <taxon>Eukaryota</taxon>
        <taxon>Fungi</taxon>
        <taxon>Dikarya</taxon>
        <taxon>Ascomycota</taxon>
        <taxon>Pezizomycotina</taxon>
        <taxon>Dothideomycetes</taxon>
        <taxon>Dothideomycetidae</taxon>
        <taxon>Myriangiales</taxon>
        <taxon>Elsinoaceae</taxon>
        <taxon>Sphaceloma</taxon>
    </lineage>
</organism>
<dbReference type="AlphaFoldDB" id="A0A2K1QKB1"/>
<comment type="caution">
    <text evidence="1">The sequence shown here is derived from an EMBL/GenBank/DDBJ whole genome shotgun (WGS) entry which is preliminary data.</text>
</comment>
<sequence length="208" mass="24299">MSEISRAYRAEIEDAPDLIYATAPFLRDHVRTVTSLLAVALSRRVFSDEVLPIICSETEFWFLGIYALDHFLDRLPHKLRLLLRNVKVFAFWRSNWTDSPCHHQFLQWVTLLMTAVILPPQLKLHIFFSHTVFDLDRKLDTIRDAIKLGTVRFEVSVSLPHIVRSSGIAFWIDENYTTLWPDLKLDQRLRVLWGPTGTDNAKKLLRKD</sequence>
<gene>
    <name evidence="1" type="ORF">CAC42_857</name>
</gene>